<dbReference type="EMBL" id="MU005569">
    <property type="protein sequence ID" value="KAF2692019.1"/>
    <property type="molecule type" value="Genomic_DNA"/>
</dbReference>
<dbReference type="GO" id="GO:0005576">
    <property type="term" value="C:extracellular region"/>
    <property type="evidence" value="ECO:0007669"/>
    <property type="project" value="InterPro"/>
</dbReference>
<name>A0A6G1JPD7_9PLEO</name>
<evidence type="ECO:0000256" key="1">
    <source>
        <dbReference type="SAM" id="SignalP"/>
    </source>
</evidence>
<dbReference type="Proteomes" id="UP000799291">
    <property type="component" value="Unassembled WGS sequence"/>
</dbReference>
<protein>
    <recommendedName>
        <fullName evidence="2">Killer toxin Kp4 domain-containing protein</fullName>
    </recommendedName>
</protein>
<evidence type="ECO:0000313" key="4">
    <source>
        <dbReference type="Proteomes" id="UP000799291"/>
    </source>
</evidence>
<dbReference type="Pfam" id="PF09044">
    <property type="entry name" value="Kp4"/>
    <property type="match status" value="1"/>
</dbReference>
<organism evidence="3 4">
    <name type="scientific">Lentithecium fluviatile CBS 122367</name>
    <dbReference type="NCBI Taxonomy" id="1168545"/>
    <lineage>
        <taxon>Eukaryota</taxon>
        <taxon>Fungi</taxon>
        <taxon>Dikarya</taxon>
        <taxon>Ascomycota</taxon>
        <taxon>Pezizomycotina</taxon>
        <taxon>Dothideomycetes</taxon>
        <taxon>Pleosporomycetidae</taxon>
        <taxon>Pleosporales</taxon>
        <taxon>Massarineae</taxon>
        <taxon>Lentitheciaceae</taxon>
        <taxon>Lentithecium</taxon>
    </lineage>
</organism>
<evidence type="ECO:0000313" key="3">
    <source>
        <dbReference type="EMBL" id="KAF2692019.1"/>
    </source>
</evidence>
<dbReference type="Gene3D" id="3.30.430.10">
    <property type="entry name" value="Killer Toxin P4, subunit A"/>
    <property type="match status" value="1"/>
</dbReference>
<feature type="chain" id="PRO_5026058285" description="Killer toxin Kp4 domain-containing protein" evidence="1">
    <location>
        <begin position="18"/>
        <end position="190"/>
    </location>
</feature>
<dbReference type="OrthoDB" id="4177994at2759"/>
<dbReference type="SUPFAM" id="SSF55221">
    <property type="entry name" value="Yeast killer toxins"/>
    <property type="match status" value="1"/>
</dbReference>
<gene>
    <name evidence="3" type="ORF">K458DRAFT_448786</name>
</gene>
<accession>A0A6G1JPD7</accession>
<dbReference type="InterPro" id="IPR011329">
    <property type="entry name" value="Killer_tox_Kp4/SMK"/>
</dbReference>
<feature type="signal peptide" evidence="1">
    <location>
        <begin position="1"/>
        <end position="17"/>
    </location>
</feature>
<evidence type="ECO:0000259" key="2">
    <source>
        <dbReference type="Pfam" id="PF09044"/>
    </source>
</evidence>
<sequence length="190" mass="20570">MFAKMLTFVLLWAVALAMPSDNTAYTPNHEGLANRAALDNRGINCKGSSLCNGCNHLAQLRDLVNTISDDLRINDGQLIACSDCYAFFAKCSGICVFLQHMHGQTLAGRDVKALMGRLADQGCKGCGSVSVWENERDMSKGELTSNFVYHGCCGPRVRWKDGHAGGAEVPVAAQYWVDGETLEYGEDLSG</sequence>
<dbReference type="InterPro" id="IPR015131">
    <property type="entry name" value="Killer_tox_Kp4"/>
</dbReference>
<keyword evidence="1" id="KW-0732">Signal</keyword>
<dbReference type="AlphaFoldDB" id="A0A6G1JPD7"/>
<keyword evidence="4" id="KW-1185">Reference proteome</keyword>
<proteinExistence type="predicted"/>
<reference evidence="3" key="1">
    <citation type="journal article" date="2020" name="Stud. Mycol.">
        <title>101 Dothideomycetes genomes: a test case for predicting lifestyles and emergence of pathogens.</title>
        <authorList>
            <person name="Haridas S."/>
            <person name="Albert R."/>
            <person name="Binder M."/>
            <person name="Bloem J."/>
            <person name="Labutti K."/>
            <person name="Salamov A."/>
            <person name="Andreopoulos B."/>
            <person name="Baker S."/>
            <person name="Barry K."/>
            <person name="Bills G."/>
            <person name="Bluhm B."/>
            <person name="Cannon C."/>
            <person name="Castanera R."/>
            <person name="Culley D."/>
            <person name="Daum C."/>
            <person name="Ezra D."/>
            <person name="Gonzalez J."/>
            <person name="Henrissat B."/>
            <person name="Kuo A."/>
            <person name="Liang C."/>
            <person name="Lipzen A."/>
            <person name="Lutzoni F."/>
            <person name="Magnuson J."/>
            <person name="Mondo S."/>
            <person name="Nolan M."/>
            <person name="Ohm R."/>
            <person name="Pangilinan J."/>
            <person name="Park H.-J."/>
            <person name="Ramirez L."/>
            <person name="Alfaro M."/>
            <person name="Sun H."/>
            <person name="Tritt A."/>
            <person name="Yoshinaga Y."/>
            <person name="Zwiers L.-H."/>
            <person name="Turgeon B."/>
            <person name="Goodwin S."/>
            <person name="Spatafora J."/>
            <person name="Crous P."/>
            <person name="Grigoriev I."/>
        </authorList>
    </citation>
    <scope>NUCLEOTIDE SEQUENCE</scope>
    <source>
        <strain evidence="3">CBS 122367</strain>
    </source>
</reference>
<feature type="domain" description="Killer toxin Kp4" evidence="2">
    <location>
        <begin position="39"/>
        <end position="148"/>
    </location>
</feature>